<dbReference type="SUPFAM" id="SSF103054">
    <property type="entry name" value="General secretion pathway protein M, EpsM"/>
    <property type="match status" value="1"/>
</dbReference>
<keyword evidence="4" id="KW-1003">Cell membrane</keyword>
<proteinExistence type="inferred from homology"/>
<keyword evidence="8 10" id="KW-1133">Transmembrane helix</keyword>
<keyword evidence="6 10" id="KW-0812">Transmembrane</keyword>
<dbReference type="RefSeq" id="WP_119380883.1">
    <property type="nucleotide sequence ID" value="NZ_QWGB01000014.1"/>
</dbReference>
<dbReference type="InterPro" id="IPR007690">
    <property type="entry name" value="T2SS_GspM"/>
</dbReference>
<dbReference type="EMBL" id="QWGB01000014">
    <property type="protein sequence ID" value="RIJ20566.1"/>
    <property type="molecule type" value="Genomic_DNA"/>
</dbReference>
<keyword evidence="9 10" id="KW-0472">Membrane</keyword>
<dbReference type="GO" id="GO:0015628">
    <property type="term" value="P:protein secretion by the type II secretion system"/>
    <property type="evidence" value="ECO:0007669"/>
    <property type="project" value="InterPro"/>
</dbReference>
<keyword evidence="7" id="KW-0653">Protein transport</keyword>
<feature type="transmembrane region" description="Helical" evidence="10">
    <location>
        <begin position="16"/>
        <end position="39"/>
    </location>
</feature>
<gene>
    <name evidence="11" type="ORF">D1224_15770</name>
</gene>
<evidence type="ECO:0000256" key="3">
    <source>
        <dbReference type="ARBA" id="ARBA00022448"/>
    </source>
</evidence>
<keyword evidence="3" id="KW-0813">Transport</keyword>
<dbReference type="InterPro" id="IPR023229">
    <property type="entry name" value="T2SS_M_periplasmic_sf"/>
</dbReference>
<dbReference type="OrthoDB" id="7629856at2"/>
<evidence type="ECO:0000313" key="11">
    <source>
        <dbReference type="EMBL" id="RIJ20566.1"/>
    </source>
</evidence>
<organism evidence="11 12">
    <name type="scientific">Henriciella barbarensis</name>
    <dbReference type="NCBI Taxonomy" id="86342"/>
    <lineage>
        <taxon>Bacteria</taxon>
        <taxon>Pseudomonadati</taxon>
        <taxon>Pseudomonadota</taxon>
        <taxon>Alphaproteobacteria</taxon>
        <taxon>Hyphomonadales</taxon>
        <taxon>Hyphomonadaceae</taxon>
        <taxon>Henriciella</taxon>
    </lineage>
</organism>
<dbReference type="Gene3D" id="3.30.1360.100">
    <property type="entry name" value="General secretion pathway protein M, EpsM"/>
    <property type="match status" value="1"/>
</dbReference>
<protein>
    <submittedName>
        <fullName evidence="11">Type II secretion system protein M</fullName>
    </submittedName>
</protein>
<dbReference type="Proteomes" id="UP000265431">
    <property type="component" value="Unassembled WGS sequence"/>
</dbReference>
<evidence type="ECO:0000256" key="4">
    <source>
        <dbReference type="ARBA" id="ARBA00022475"/>
    </source>
</evidence>
<accession>A0A399QNW6</accession>
<dbReference type="GO" id="GO:0015627">
    <property type="term" value="C:type II protein secretion system complex"/>
    <property type="evidence" value="ECO:0007669"/>
    <property type="project" value="InterPro"/>
</dbReference>
<dbReference type="Pfam" id="PF04612">
    <property type="entry name" value="T2SSM"/>
    <property type="match status" value="1"/>
</dbReference>
<dbReference type="GO" id="GO:0005886">
    <property type="term" value="C:plasma membrane"/>
    <property type="evidence" value="ECO:0007669"/>
    <property type="project" value="UniProtKB-SubCell"/>
</dbReference>
<dbReference type="AlphaFoldDB" id="A0A399QNW6"/>
<evidence type="ECO:0000256" key="6">
    <source>
        <dbReference type="ARBA" id="ARBA00022692"/>
    </source>
</evidence>
<evidence type="ECO:0000256" key="7">
    <source>
        <dbReference type="ARBA" id="ARBA00022927"/>
    </source>
</evidence>
<reference evidence="11 12" key="1">
    <citation type="submission" date="2018-08" db="EMBL/GenBank/DDBJ databases">
        <title>Henriciella mobilis sp. nov., isolated from seawater.</title>
        <authorList>
            <person name="Cheng H."/>
            <person name="Wu Y.-H."/>
            <person name="Xu X.-W."/>
            <person name="Guo L.-L."/>
        </authorList>
    </citation>
    <scope>NUCLEOTIDE SEQUENCE [LARGE SCALE GENOMIC DNA]</scope>
    <source>
        <strain evidence="11 12">CCUG66934</strain>
    </source>
</reference>
<comment type="subcellular location">
    <subcellularLocation>
        <location evidence="1">Cell inner membrane</location>
        <topology evidence="1">Single-pass membrane protein</topology>
    </subcellularLocation>
</comment>
<comment type="caution">
    <text evidence="11">The sequence shown here is derived from an EMBL/GenBank/DDBJ whole genome shotgun (WGS) entry which is preliminary data.</text>
</comment>
<evidence type="ECO:0000256" key="9">
    <source>
        <dbReference type="ARBA" id="ARBA00023136"/>
    </source>
</evidence>
<keyword evidence="5" id="KW-0997">Cell inner membrane</keyword>
<keyword evidence="12" id="KW-1185">Reference proteome</keyword>
<name>A0A399QNW6_9PROT</name>
<evidence type="ECO:0000256" key="10">
    <source>
        <dbReference type="SAM" id="Phobius"/>
    </source>
</evidence>
<evidence type="ECO:0000256" key="2">
    <source>
        <dbReference type="ARBA" id="ARBA00010637"/>
    </source>
</evidence>
<evidence type="ECO:0000256" key="5">
    <source>
        <dbReference type="ARBA" id="ARBA00022519"/>
    </source>
</evidence>
<comment type="similarity">
    <text evidence="2">Belongs to the GSP M family.</text>
</comment>
<evidence type="ECO:0000313" key="12">
    <source>
        <dbReference type="Proteomes" id="UP000265431"/>
    </source>
</evidence>
<evidence type="ECO:0000256" key="8">
    <source>
        <dbReference type="ARBA" id="ARBA00022989"/>
    </source>
</evidence>
<evidence type="ECO:0000256" key="1">
    <source>
        <dbReference type="ARBA" id="ARBA00004377"/>
    </source>
</evidence>
<sequence length="163" mass="17809">MRTWWTGLTLREQLPIGAAGALLAILIIWYGIVSPLLTARADARLDRERAAFDLAQIERLLAVQRAQMPLSAGVTSAGRAPYTGDAFKTEVTRAAQGAGLAISRLQGGEAGRFSLVFEQADARQLYYWMNEVENRLGGRIDRMSIEQSSDDRVRATIDVVSGG</sequence>